<evidence type="ECO:0000256" key="9">
    <source>
        <dbReference type="RuleBase" id="RU000584"/>
    </source>
</evidence>
<dbReference type="InterPro" id="IPR015896">
    <property type="entry name" value="4pyrrol_synth_GluRdtase_dimer"/>
</dbReference>
<dbReference type="NCBIfam" id="TIGR01035">
    <property type="entry name" value="hemA"/>
    <property type="match status" value="1"/>
</dbReference>
<dbReference type="HAMAP" id="MF_00087">
    <property type="entry name" value="Glu_tRNA_reductase"/>
    <property type="match status" value="1"/>
</dbReference>
<organism evidence="13 14">
    <name type="scientific">Aliidiomarina sedimenti</name>
    <dbReference type="NCBI Taxonomy" id="1933879"/>
    <lineage>
        <taxon>Bacteria</taxon>
        <taxon>Pseudomonadati</taxon>
        <taxon>Pseudomonadota</taxon>
        <taxon>Gammaproteobacteria</taxon>
        <taxon>Alteromonadales</taxon>
        <taxon>Idiomarinaceae</taxon>
        <taxon>Aliidiomarina</taxon>
    </lineage>
</organism>
<comment type="function">
    <text evidence="8">Catalyzes the NADPH-dependent reduction of glutamyl-tRNA(Glu) to glutamate 1-semialdehyde (GSA).</text>
</comment>
<dbReference type="RefSeq" id="WP_126788324.1">
    <property type="nucleotide sequence ID" value="NZ_PIPN01000001.1"/>
</dbReference>
<evidence type="ECO:0000256" key="6">
    <source>
        <dbReference type="ARBA" id="ARBA00023244"/>
    </source>
</evidence>
<dbReference type="InterPro" id="IPR036291">
    <property type="entry name" value="NAD(P)-bd_dom_sf"/>
</dbReference>
<feature type="site" description="Important for activity" evidence="8">
    <location>
        <position position="97"/>
    </location>
</feature>
<feature type="binding site" evidence="8">
    <location>
        <begin position="187"/>
        <end position="192"/>
    </location>
    <ligand>
        <name>NADP(+)</name>
        <dbReference type="ChEBI" id="CHEBI:58349"/>
    </ligand>
</feature>
<keyword evidence="5 8" id="KW-0560">Oxidoreductase</keyword>
<comment type="catalytic activity">
    <reaction evidence="7 8 9">
        <text>(S)-4-amino-5-oxopentanoate + tRNA(Glu) + NADP(+) = L-glutamyl-tRNA(Glu) + NADPH + H(+)</text>
        <dbReference type="Rhea" id="RHEA:12344"/>
        <dbReference type="Rhea" id="RHEA-COMP:9663"/>
        <dbReference type="Rhea" id="RHEA-COMP:9680"/>
        <dbReference type="ChEBI" id="CHEBI:15378"/>
        <dbReference type="ChEBI" id="CHEBI:57501"/>
        <dbReference type="ChEBI" id="CHEBI:57783"/>
        <dbReference type="ChEBI" id="CHEBI:58349"/>
        <dbReference type="ChEBI" id="CHEBI:78442"/>
        <dbReference type="ChEBI" id="CHEBI:78520"/>
        <dbReference type="EC" id="1.2.1.70"/>
    </reaction>
</comment>
<dbReference type="SUPFAM" id="SSF69075">
    <property type="entry name" value="Glutamyl tRNA-reductase dimerization domain"/>
    <property type="match status" value="1"/>
</dbReference>
<dbReference type="PIRSF" id="PIRSF000445">
    <property type="entry name" value="4pyrrol_synth_GluRdtase"/>
    <property type="match status" value="1"/>
</dbReference>
<evidence type="ECO:0000313" key="13">
    <source>
        <dbReference type="EMBL" id="RUO32310.1"/>
    </source>
</evidence>
<feature type="binding site" evidence="8">
    <location>
        <begin position="112"/>
        <end position="114"/>
    </location>
    <ligand>
        <name>substrate</name>
    </ligand>
</feature>
<dbReference type="CDD" id="cd05213">
    <property type="entry name" value="NAD_bind_Glutamyl_tRNA_reduct"/>
    <property type="match status" value="1"/>
</dbReference>
<dbReference type="Pfam" id="PF01488">
    <property type="entry name" value="Shikimate_DH"/>
    <property type="match status" value="1"/>
</dbReference>
<comment type="pathway">
    <text evidence="1 8 9">Porphyrin-containing compound metabolism; protoporphyrin-IX biosynthesis; 5-aminolevulinate from L-glutamyl-tRNA(Glu): step 1/2.</text>
</comment>
<feature type="binding site" evidence="8">
    <location>
        <position position="118"/>
    </location>
    <ligand>
        <name>substrate</name>
    </ligand>
</feature>
<comment type="caution">
    <text evidence="13">The sequence shown here is derived from an EMBL/GenBank/DDBJ whole genome shotgun (WGS) entry which is preliminary data.</text>
</comment>
<dbReference type="InterPro" id="IPR015895">
    <property type="entry name" value="4pyrrol_synth_GluRdtase_N"/>
</dbReference>
<dbReference type="SUPFAM" id="SSF51735">
    <property type="entry name" value="NAD(P)-binding Rossmann-fold domains"/>
    <property type="match status" value="1"/>
</dbReference>
<reference evidence="13 14" key="1">
    <citation type="journal article" date="2018" name="Front. Microbiol.">
        <title>Genome-Based Analysis Reveals the Taxonomy and Diversity of the Family Idiomarinaceae.</title>
        <authorList>
            <person name="Liu Y."/>
            <person name="Lai Q."/>
            <person name="Shao Z."/>
        </authorList>
    </citation>
    <scope>NUCLEOTIDE SEQUENCE [LARGE SCALE GENOMIC DNA]</scope>
    <source>
        <strain evidence="13 14">GBSy1</strain>
    </source>
</reference>
<dbReference type="InterPro" id="IPR036343">
    <property type="entry name" value="GluRdtase_N_sf"/>
</dbReference>
<evidence type="ECO:0000259" key="12">
    <source>
        <dbReference type="Pfam" id="PF05201"/>
    </source>
</evidence>
<feature type="active site" description="Nucleophile" evidence="8">
    <location>
        <position position="50"/>
    </location>
</feature>
<evidence type="ECO:0000313" key="14">
    <source>
        <dbReference type="Proteomes" id="UP000287410"/>
    </source>
</evidence>
<evidence type="ECO:0000256" key="3">
    <source>
        <dbReference type="ARBA" id="ARBA00012970"/>
    </source>
</evidence>
<keyword evidence="4 8" id="KW-0521">NADP</keyword>
<dbReference type="EC" id="1.2.1.70" evidence="3 8"/>
<evidence type="ECO:0000256" key="4">
    <source>
        <dbReference type="ARBA" id="ARBA00022857"/>
    </source>
</evidence>
<dbReference type="SUPFAM" id="SSF69742">
    <property type="entry name" value="Glutamyl tRNA-reductase catalytic, N-terminal domain"/>
    <property type="match status" value="1"/>
</dbReference>
<evidence type="ECO:0000256" key="8">
    <source>
        <dbReference type="HAMAP-Rule" id="MF_00087"/>
    </source>
</evidence>
<dbReference type="PANTHER" id="PTHR43013">
    <property type="entry name" value="GLUTAMYL-TRNA REDUCTASE"/>
    <property type="match status" value="1"/>
</dbReference>
<accession>A0ABY0C362</accession>
<dbReference type="Pfam" id="PF05201">
    <property type="entry name" value="GlutR_N"/>
    <property type="match status" value="1"/>
</dbReference>
<dbReference type="Gene3D" id="3.30.460.30">
    <property type="entry name" value="Glutamyl-tRNA reductase, N-terminal domain"/>
    <property type="match status" value="1"/>
</dbReference>
<dbReference type="InterPro" id="IPR000343">
    <property type="entry name" value="4pyrrol_synth_GluRdtase"/>
</dbReference>
<evidence type="ECO:0000256" key="2">
    <source>
        <dbReference type="ARBA" id="ARBA00005916"/>
    </source>
</evidence>
<dbReference type="InterPro" id="IPR018214">
    <property type="entry name" value="GluRdtase_CS"/>
</dbReference>
<proteinExistence type="inferred from homology"/>
<dbReference type="Pfam" id="PF00745">
    <property type="entry name" value="GlutR_dimer"/>
    <property type="match status" value="1"/>
</dbReference>
<dbReference type="Proteomes" id="UP000287410">
    <property type="component" value="Unassembled WGS sequence"/>
</dbReference>
<feature type="binding site" evidence="8">
    <location>
        <position position="107"/>
    </location>
    <ligand>
        <name>substrate</name>
    </ligand>
</feature>
<sequence>MTILALGVNHKTATVEVREKVAFAADQLEVALQSLTQLGHVSESVIVSTCNRTELYCHLEQDDLTPVIEWLAAFHQVPVSELNQYLYQHADEQAVNHLMAVASGLDSLVLGEPQILGQVKQAYQQAKEAGTVGTIFERLFQSTFSVAKDVRTNTEVGQNAVSVAFAAVNLAKHIFSSLSKATVLLVGAGETAELAARHLSEQGVAKMLIANRTRSRGEALAATVGGEAHSLSDLHSLLPQADIVISSTASPLPIVGKGLVESAVKKRRHRPMLLIDLAVPRDIEEQVGELDDVFLYTVDDLQSIVSANRKQRETEAATAREMITQQAAAFSAWLRSLNSVDLLRRYRQSNEAVAEQVLQRAMSSLASGKRPEDVLQELSTRLTNTLMHTPTRAIQEAGRQGDVTALAAYQKLIKN</sequence>
<comment type="subunit">
    <text evidence="8">Homodimer.</text>
</comment>
<comment type="domain">
    <text evidence="8">Possesses an unusual extended V-shaped dimeric structure with each monomer consisting of three distinct domains arranged along a curved 'spinal' alpha-helix. The N-terminal catalytic domain specifically recognizes the glutamate moiety of the substrate. The second domain is the NADPH-binding domain, and the third C-terminal domain is responsible for dimerization.</text>
</comment>
<dbReference type="InterPro" id="IPR006151">
    <property type="entry name" value="Shikm_DH/Glu-tRNA_Rdtase"/>
</dbReference>
<evidence type="ECO:0000256" key="7">
    <source>
        <dbReference type="ARBA" id="ARBA00047464"/>
    </source>
</evidence>
<dbReference type="PROSITE" id="PS00747">
    <property type="entry name" value="GLUTR"/>
    <property type="match status" value="1"/>
</dbReference>
<feature type="binding site" evidence="8">
    <location>
        <begin position="49"/>
        <end position="52"/>
    </location>
    <ligand>
        <name>substrate</name>
    </ligand>
</feature>
<keyword evidence="6 8" id="KW-0627">Porphyrin biosynthesis</keyword>
<name>A0ABY0C362_9GAMM</name>
<evidence type="ECO:0000259" key="10">
    <source>
        <dbReference type="Pfam" id="PF00745"/>
    </source>
</evidence>
<evidence type="ECO:0000259" key="11">
    <source>
        <dbReference type="Pfam" id="PF01488"/>
    </source>
</evidence>
<feature type="domain" description="Quinate/shikimate 5-dehydrogenase/glutamyl-tRNA reductase" evidence="11">
    <location>
        <begin position="170"/>
        <end position="304"/>
    </location>
</feature>
<dbReference type="Gene3D" id="3.40.50.720">
    <property type="entry name" value="NAD(P)-binding Rossmann-like Domain"/>
    <property type="match status" value="1"/>
</dbReference>
<feature type="domain" description="Tetrapyrrole biosynthesis glutamyl-tRNA reductase dimerisation" evidence="10">
    <location>
        <begin position="319"/>
        <end position="412"/>
    </location>
</feature>
<comment type="miscellaneous">
    <text evidence="8">During catalysis, the active site Cys acts as a nucleophile attacking the alpha-carbonyl group of tRNA-bound glutamate with the formation of a thioester intermediate between enzyme and glutamate, and the concomitant release of tRNA(Glu). The thioester intermediate is finally reduced by direct hydride transfer from NADPH, to form the product GSA.</text>
</comment>
<evidence type="ECO:0000256" key="1">
    <source>
        <dbReference type="ARBA" id="ARBA00005059"/>
    </source>
</evidence>
<comment type="similarity">
    <text evidence="2 8 9">Belongs to the glutamyl-tRNA reductase family.</text>
</comment>
<keyword evidence="14" id="KW-1185">Reference proteome</keyword>
<dbReference type="InterPro" id="IPR036453">
    <property type="entry name" value="GluRdtase_dimer_dom_sf"/>
</dbReference>
<feature type="domain" description="Glutamyl-tRNA reductase N-terminal" evidence="12">
    <location>
        <begin position="6"/>
        <end position="154"/>
    </location>
</feature>
<dbReference type="EMBL" id="PIPN01000001">
    <property type="protein sequence ID" value="RUO32310.1"/>
    <property type="molecule type" value="Genomic_DNA"/>
</dbReference>
<protein>
    <recommendedName>
        <fullName evidence="3 8">Glutamyl-tRNA reductase</fullName>
        <shortName evidence="8">GluTR</shortName>
        <ecNumber evidence="3 8">1.2.1.70</ecNumber>
    </recommendedName>
</protein>
<evidence type="ECO:0000256" key="5">
    <source>
        <dbReference type="ARBA" id="ARBA00023002"/>
    </source>
</evidence>
<dbReference type="PANTHER" id="PTHR43013:SF1">
    <property type="entry name" value="GLUTAMYL-TRNA REDUCTASE"/>
    <property type="match status" value="1"/>
</dbReference>
<gene>
    <name evidence="8" type="primary">hemA</name>
    <name evidence="13" type="ORF">CWE12_03790</name>
</gene>